<accession>A0ACB7T3F9</accession>
<keyword evidence="2" id="KW-1185">Reference proteome</keyword>
<evidence type="ECO:0000313" key="2">
    <source>
        <dbReference type="Proteomes" id="UP000821845"/>
    </source>
</evidence>
<comment type="caution">
    <text evidence="1">The sequence shown here is derived from an EMBL/GenBank/DDBJ whole genome shotgun (WGS) entry which is preliminary data.</text>
</comment>
<organism evidence="1 2">
    <name type="scientific">Hyalomma asiaticum</name>
    <name type="common">Tick</name>
    <dbReference type="NCBI Taxonomy" id="266040"/>
    <lineage>
        <taxon>Eukaryota</taxon>
        <taxon>Metazoa</taxon>
        <taxon>Ecdysozoa</taxon>
        <taxon>Arthropoda</taxon>
        <taxon>Chelicerata</taxon>
        <taxon>Arachnida</taxon>
        <taxon>Acari</taxon>
        <taxon>Parasitiformes</taxon>
        <taxon>Ixodida</taxon>
        <taxon>Ixodoidea</taxon>
        <taxon>Ixodidae</taxon>
        <taxon>Hyalomminae</taxon>
        <taxon>Hyalomma</taxon>
    </lineage>
</organism>
<proteinExistence type="predicted"/>
<dbReference type="Proteomes" id="UP000821845">
    <property type="component" value="Chromosome 11"/>
</dbReference>
<reference evidence="1" key="1">
    <citation type="submission" date="2020-05" db="EMBL/GenBank/DDBJ databases">
        <title>Large-scale comparative analyses of tick genomes elucidate their genetic diversity and vector capacities.</title>
        <authorList>
            <person name="Jia N."/>
            <person name="Wang J."/>
            <person name="Shi W."/>
            <person name="Du L."/>
            <person name="Sun Y."/>
            <person name="Zhan W."/>
            <person name="Jiang J."/>
            <person name="Wang Q."/>
            <person name="Zhang B."/>
            <person name="Ji P."/>
            <person name="Sakyi L.B."/>
            <person name="Cui X."/>
            <person name="Yuan T."/>
            <person name="Jiang B."/>
            <person name="Yang W."/>
            <person name="Lam T.T.-Y."/>
            <person name="Chang Q."/>
            <person name="Ding S."/>
            <person name="Wang X."/>
            <person name="Zhu J."/>
            <person name="Ruan X."/>
            <person name="Zhao L."/>
            <person name="Wei J."/>
            <person name="Que T."/>
            <person name="Du C."/>
            <person name="Cheng J."/>
            <person name="Dai P."/>
            <person name="Han X."/>
            <person name="Huang E."/>
            <person name="Gao Y."/>
            <person name="Liu J."/>
            <person name="Shao H."/>
            <person name="Ye R."/>
            <person name="Li L."/>
            <person name="Wei W."/>
            <person name="Wang X."/>
            <person name="Wang C."/>
            <person name="Yang T."/>
            <person name="Huo Q."/>
            <person name="Li W."/>
            <person name="Guo W."/>
            <person name="Chen H."/>
            <person name="Zhou L."/>
            <person name="Ni X."/>
            <person name="Tian J."/>
            <person name="Zhou Y."/>
            <person name="Sheng Y."/>
            <person name="Liu T."/>
            <person name="Pan Y."/>
            <person name="Xia L."/>
            <person name="Li J."/>
            <person name="Zhao F."/>
            <person name="Cao W."/>
        </authorList>
    </citation>
    <scope>NUCLEOTIDE SEQUENCE</scope>
    <source>
        <strain evidence="1">Hyas-2018</strain>
    </source>
</reference>
<gene>
    <name evidence="1" type="ORF">HPB50_006871</name>
</gene>
<sequence length="145" mass="16222">MLTTLKRKSEFMIARVGSLAITQGGHLRSEQKTTLYRNVTLLGIMYDSPVWSDELRPDCHPRSRMVSLQRAVLLNLLGASNTTRTTALHVLMNAPPITVELERVNAKFDLINGSRFPTGEFRFALPKSFLPWIRVARPSGVTSGL</sequence>
<protein>
    <submittedName>
        <fullName evidence="1">Uncharacterized protein</fullName>
    </submittedName>
</protein>
<evidence type="ECO:0000313" key="1">
    <source>
        <dbReference type="EMBL" id="KAH6940796.1"/>
    </source>
</evidence>
<dbReference type="EMBL" id="CM023491">
    <property type="protein sequence ID" value="KAH6940796.1"/>
    <property type="molecule type" value="Genomic_DNA"/>
</dbReference>
<name>A0ACB7T3F9_HYAAI</name>